<dbReference type="Proteomes" id="UP000242501">
    <property type="component" value="Unassembled WGS sequence"/>
</dbReference>
<evidence type="ECO:0000256" key="1">
    <source>
        <dbReference type="ARBA" id="ARBA00004635"/>
    </source>
</evidence>
<dbReference type="Gene3D" id="3.40.190.10">
    <property type="entry name" value="Periplasmic binding protein-like II"/>
    <property type="match status" value="2"/>
</dbReference>
<keyword evidence="8" id="KW-1185">Reference proteome</keyword>
<evidence type="ECO:0000256" key="5">
    <source>
        <dbReference type="ARBA" id="ARBA00023139"/>
    </source>
</evidence>
<dbReference type="OrthoDB" id="9812878at2"/>
<accession>A0A1G6H9G0</accession>
<dbReference type="RefSeq" id="WP_092747599.1">
    <property type="nucleotide sequence ID" value="NZ_FMYL01000004.1"/>
</dbReference>
<dbReference type="SUPFAM" id="SSF53850">
    <property type="entry name" value="Periplasmic binding protein-like II"/>
    <property type="match status" value="1"/>
</dbReference>
<comment type="subcellular location">
    <subcellularLocation>
        <location evidence="1">Membrane</location>
        <topology evidence="1">Lipid-anchor</topology>
    </subcellularLocation>
</comment>
<gene>
    <name evidence="7" type="ORF">SAMN05421733_104192</name>
</gene>
<name>A0A1G6H9G0_9GAMM</name>
<protein>
    <submittedName>
        <fullName evidence="7">D-methionine transport system substrate-binding protein</fullName>
    </submittedName>
</protein>
<evidence type="ECO:0000313" key="8">
    <source>
        <dbReference type="Proteomes" id="UP000242501"/>
    </source>
</evidence>
<dbReference type="STRING" id="1219383.SAMN05421733_104192"/>
<evidence type="ECO:0000256" key="4">
    <source>
        <dbReference type="ARBA" id="ARBA00023136"/>
    </source>
</evidence>
<comment type="similarity">
    <text evidence="2">Belongs to the NlpA lipoprotein family.</text>
</comment>
<dbReference type="PANTHER" id="PTHR30429:SF3">
    <property type="entry name" value="LIPOPROTEIN"/>
    <property type="match status" value="1"/>
</dbReference>
<dbReference type="GO" id="GO:0016020">
    <property type="term" value="C:membrane"/>
    <property type="evidence" value="ECO:0007669"/>
    <property type="project" value="UniProtKB-SubCell"/>
</dbReference>
<sequence length="285" mass="31614">MKNNKWIFLAILSALFIISCSEYLKDLPTPNQNTQTINLGSNGSDAQIWKYIAQSEQTKAAGLKINVKEINDGVALNRATIDKEIDVNAFQSWGYFNTFNQVNHNQLAAISTTYLEPMGLYSKKYHLLSQLPNSATVAIPHDAANTARALRLLEQAKLIKLSNSFNAVSGNTHNIVENPKHLVFKLIDGSTIPRALSDVDLAAIGNTVALDSGLNVLTDALDHERIDQTTTQNINILVTRQERVNDKALKKLADLYHQPFVVQYINKNFAGTKVDVNRPINTLTD</sequence>
<evidence type="ECO:0000256" key="2">
    <source>
        <dbReference type="ARBA" id="ARBA00008973"/>
    </source>
</evidence>
<evidence type="ECO:0000313" key="7">
    <source>
        <dbReference type="EMBL" id="SDB90841.1"/>
    </source>
</evidence>
<organism evidence="7 8">
    <name type="scientific">Acinetobacter boissieri</name>
    <dbReference type="NCBI Taxonomy" id="1219383"/>
    <lineage>
        <taxon>Bacteria</taxon>
        <taxon>Pseudomonadati</taxon>
        <taxon>Pseudomonadota</taxon>
        <taxon>Gammaproteobacteria</taxon>
        <taxon>Moraxellales</taxon>
        <taxon>Moraxellaceae</taxon>
        <taxon>Acinetobacter</taxon>
    </lineage>
</organism>
<evidence type="ECO:0000256" key="6">
    <source>
        <dbReference type="ARBA" id="ARBA00023288"/>
    </source>
</evidence>
<keyword evidence="3" id="KW-0732">Signal</keyword>
<dbReference type="Pfam" id="PF03180">
    <property type="entry name" value="Lipoprotein_9"/>
    <property type="match status" value="1"/>
</dbReference>
<keyword evidence="5" id="KW-0564">Palmitate</keyword>
<dbReference type="EMBL" id="FMYL01000004">
    <property type="protein sequence ID" value="SDB90841.1"/>
    <property type="molecule type" value="Genomic_DNA"/>
</dbReference>
<dbReference type="InterPro" id="IPR004872">
    <property type="entry name" value="Lipoprotein_NlpA"/>
</dbReference>
<proteinExistence type="inferred from homology"/>
<dbReference type="PROSITE" id="PS51257">
    <property type="entry name" value="PROKAR_LIPOPROTEIN"/>
    <property type="match status" value="1"/>
</dbReference>
<reference evidence="8" key="1">
    <citation type="submission" date="2016-09" db="EMBL/GenBank/DDBJ databases">
        <authorList>
            <person name="Varghese N."/>
            <person name="Submissions S."/>
        </authorList>
    </citation>
    <scope>NUCLEOTIDE SEQUENCE [LARGE SCALE GENOMIC DNA]</scope>
    <source>
        <strain evidence="8">ANC 4422</strain>
    </source>
</reference>
<keyword evidence="6" id="KW-0449">Lipoprotein</keyword>
<keyword evidence="4" id="KW-0472">Membrane</keyword>
<evidence type="ECO:0000256" key="3">
    <source>
        <dbReference type="ARBA" id="ARBA00022729"/>
    </source>
</evidence>
<dbReference type="PANTHER" id="PTHR30429">
    <property type="entry name" value="D-METHIONINE-BINDING LIPOPROTEIN METQ"/>
    <property type="match status" value="1"/>
</dbReference>
<dbReference type="AlphaFoldDB" id="A0A1G6H9G0"/>